<dbReference type="Pfam" id="PF03949">
    <property type="entry name" value="Malic_M"/>
    <property type="match status" value="1"/>
</dbReference>
<evidence type="ECO:0000256" key="6">
    <source>
        <dbReference type="RuleBase" id="RU003426"/>
    </source>
</evidence>
<dbReference type="Pfam" id="PF00390">
    <property type="entry name" value="malic"/>
    <property type="match status" value="1"/>
</dbReference>
<dbReference type="InterPro" id="IPR012301">
    <property type="entry name" value="Malic_N_dom"/>
</dbReference>
<accession>A0A3P8G4E9</accession>
<comment type="cofactor">
    <cofactor evidence="1">
        <name>Mn(2+)</name>
        <dbReference type="ChEBI" id="CHEBI:29035"/>
    </cofactor>
</comment>
<keyword evidence="11" id="KW-1185">Reference proteome</keyword>
<gene>
    <name evidence="10" type="ORF">HPBE_LOCUS22031</name>
</gene>
<dbReference type="FunFam" id="3.40.50.10380:FF:000004">
    <property type="entry name" value="Malic enzyme"/>
    <property type="match status" value="1"/>
</dbReference>
<dbReference type="PANTHER" id="PTHR23406">
    <property type="entry name" value="MALIC ENZYME-RELATED"/>
    <property type="match status" value="1"/>
</dbReference>
<evidence type="ECO:0000256" key="1">
    <source>
        <dbReference type="ARBA" id="ARBA00001936"/>
    </source>
</evidence>
<reference evidence="10 11" key="1">
    <citation type="submission" date="2018-11" db="EMBL/GenBank/DDBJ databases">
        <authorList>
            <consortium name="Pathogen Informatics"/>
        </authorList>
    </citation>
    <scope>NUCLEOTIDE SEQUENCE [LARGE SCALE GENOMIC DNA]</scope>
</reference>
<name>A0A3P8G4E9_HELPZ</name>
<organism evidence="10">
    <name type="scientific">Heligmosomoides polygyrus</name>
    <name type="common">Parasitic roundworm</name>
    <dbReference type="NCBI Taxonomy" id="6339"/>
    <lineage>
        <taxon>Eukaryota</taxon>
        <taxon>Metazoa</taxon>
        <taxon>Ecdysozoa</taxon>
        <taxon>Nematoda</taxon>
        <taxon>Chromadorea</taxon>
        <taxon>Rhabditida</taxon>
        <taxon>Rhabditina</taxon>
        <taxon>Rhabditomorpha</taxon>
        <taxon>Strongyloidea</taxon>
        <taxon>Heligmosomidae</taxon>
        <taxon>Heligmosomoides</taxon>
    </lineage>
</organism>
<evidence type="ECO:0000313" key="10">
    <source>
        <dbReference type="EMBL" id="VDP29879.1"/>
    </source>
</evidence>
<evidence type="ECO:0000256" key="4">
    <source>
        <dbReference type="ARBA" id="ARBA00022723"/>
    </source>
</evidence>
<evidence type="ECO:0000313" key="11">
    <source>
        <dbReference type="Proteomes" id="UP000050761"/>
    </source>
</evidence>
<dbReference type="NCBIfam" id="NF010052">
    <property type="entry name" value="PRK13529.1"/>
    <property type="match status" value="1"/>
</dbReference>
<dbReference type="InterPro" id="IPR001891">
    <property type="entry name" value="Malic_OxRdtase"/>
</dbReference>
<dbReference type="InterPro" id="IPR015884">
    <property type="entry name" value="Malic_enzyme_CS"/>
</dbReference>
<dbReference type="CDD" id="cd05312">
    <property type="entry name" value="NAD_bind_1_malic_enz"/>
    <property type="match status" value="1"/>
</dbReference>
<dbReference type="InterPro" id="IPR037062">
    <property type="entry name" value="Malic_N_dom_sf"/>
</dbReference>
<dbReference type="PRINTS" id="PR00072">
    <property type="entry name" value="MALOXRDTASE"/>
</dbReference>
<dbReference type="OrthoDB" id="5365701at2759"/>
<dbReference type="AlphaFoldDB" id="A0A3P8G4E9"/>
<evidence type="ECO:0000256" key="7">
    <source>
        <dbReference type="SAM" id="MobiDB-lite"/>
    </source>
</evidence>
<dbReference type="SUPFAM" id="SSF53223">
    <property type="entry name" value="Aminoacid dehydrogenase-like, N-terminal domain"/>
    <property type="match status" value="1"/>
</dbReference>
<feature type="compositionally biased region" description="Basic and acidic residues" evidence="7">
    <location>
        <begin position="639"/>
        <end position="659"/>
    </location>
</feature>
<comment type="cofactor">
    <cofactor evidence="2">
        <name>Mg(2+)</name>
        <dbReference type="ChEBI" id="CHEBI:18420"/>
    </cofactor>
</comment>
<dbReference type="GO" id="GO:0004473">
    <property type="term" value="F:malate dehydrogenase (decarboxylating) (NADP+) activity"/>
    <property type="evidence" value="ECO:0007669"/>
    <property type="project" value="TreeGrafter"/>
</dbReference>
<dbReference type="SMART" id="SM01274">
    <property type="entry name" value="malic"/>
    <property type="match status" value="1"/>
</dbReference>
<dbReference type="Gene3D" id="3.40.50.720">
    <property type="entry name" value="NAD(P)-binding Rossmann-like Domain"/>
    <property type="match status" value="1"/>
</dbReference>
<evidence type="ECO:0000256" key="2">
    <source>
        <dbReference type="ARBA" id="ARBA00001946"/>
    </source>
</evidence>
<dbReference type="SUPFAM" id="SSF51735">
    <property type="entry name" value="NAD(P)-binding Rossmann-fold domains"/>
    <property type="match status" value="1"/>
</dbReference>
<evidence type="ECO:0000256" key="5">
    <source>
        <dbReference type="ARBA" id="ARBA00023002"/>
    </source>
</evidence>
<evidence type="ECO:0000313" key="12">
    <source>
        <dbReference type="WBParaSite" id="HPBE_0002203201-mRNA-1"/>
    </source>
</evidence>
<keyword evidence="4 6" id="KW-0479">Metal-binding</keyword>
<feature type="region of interest" description="Disordered" evidence="7">
    <location>
        <begin position="631"/>
        <end position="659"/>
    </location>
</feature>
<dbReference type="GO" id="GO:0051287">
    <property type="term" value="F:NAD binding"/>
    <property type="evidence" value="ECO:0007669"/>
    <property type="project" value="InterPro"/>
</dbReference>
<dbReference type="InterPro" id="IPR046346">
    <property type="entry name" value="Aminoacid_DH-like_N_sf"/>
</dbReference>
<sequence>MIRALQQQSLRRLSTTAFLREGAELDLNDPRQLALHKLYRPERVTPSKRGVDLLKTPSLNKGMAFSLFERQYLGLHGLLPPAFMTEEQQAYRVISKLREQESDLEKYIQLDSLQDRNEKLYYRVLCDNIKELMPIVYTPTVGLACQKFGFIYRNPKGLYITINDNSISKIYQILANWPSSNIQAIVVTDGERILGLGDLGAYGIGIPVGKLALYVALAGLYPDWCLPVLIDVGTDNQLLLNDPFYTGLRRTRVRGPEYDLLIDNFMKACTKRFGRDTLIQFEDFGNQNAYRLLDRYKNEYCMFNDDIQGTAAVVVAGLLATTRITKKQLSKQKFVFLGAGGAATGVAEMCVRQMVDEGLTEKEACANIYMIDIDGLLTKSRAVNLSERHLRFAKDLPETKSLLEVVKTVKPAGIIGASTVAGAFTEEVIREMSQINSRPIIFALSNPTSKAECTAETAYRVSNGTVLFASGSPFDNVELNGKLYKPGQGNNAYIFPGIALGCVLFKAKHIPDKLFLLSARRVAEAVTEKSLHTYSRLYPRLKSIRELSIKIAVEVGEYLYKHNLATLHPKPDDMEMFIRQHVYSVEYTDLINKTYDWPAKDAKHGFPVPVLRRTSMDEEVNLSDSCAFDGTNCRMSPPSREDAHGKQSRRGSRESVRAPRKLNLKDPVQKALHKLYRPEIVTPKQRGVELLNVPWLNKVVVPFANSGRTSGAFTLIPKFLCPIRNRIQHVLLTLVFSPCSAVSRTIYTG</sequence>
<feature type="domain" description="Malic enzyme N-terminal" evidence="9">
    <location>
        <begin position="114"/>
        <end position="297"/>
    </location>
</feature>
<dbReference type="GO" id="GO:0046872">
    <property type="term" value="F:metal ion binding"/>
    <property type="evidence" value="ECO:0007669"/>
    <property type="project" value="UniProtKB-KW"/>
</dbReference>
<evidence type="ECO:0000259" key="9">
    <source>
        <dbReference type="SMART" id="SM01274"/>
    </source>
</evidence>
<reference evidence="12" key="2">
    <citation type="submission" date="2019-09" db="UniProtKB">
        <authorList>
            <consortium name="WormBaseParasite"/>
        </authorList>
    </citation>
    <scope>IDENTIFICATION</scope>
</reference>
<dbReference type="SMART" id="SM00919">
    <property type="entry name" value="Malic_M"/>
    <property type="match status" value="1"/>
</dbReference>
<dbReference type="Gene3D" id="3.40.50.10380">
    <property type="entry name" value="Malic enzyme, N-terminal domain"/>
    <property type="match status" value="1"/>
</dbReference>
<protein>
    <recommendedName>
        <fullName evidence="6">Malic enzyme</fullName>
    </recommendedName>
</protein>
<dbReference type="FunFam" id="3.40.50.720:FF:000060">
    <property type="entry name" value="Malic enzyme"/>
    <property type="match status" value="1"/>
</dbReference>
<dbReference type="GO" id="GO:0006108">
    <property type="term" value="P:malate metabolic process"/>
    <property type="evidence" value="ECO:0007669"/>
    <property type="project" value="TreeGrafter"/>
</dbReference>
<evidence type="ECO:0000256" key="3">
    <source>
        <dbReference type="ARBA" id="ARBA00008785"/>
    </source>
</evidence>
<keyword evidence="5 6" id="KW-0560">Oxidoreductase</keyword>
<dbReference type="PROSITE" id="PS00331">
    <property type="entry name" value="MALIC_ENZYMES"/>
    <property type="match status" value="1"/>
</dbReference>
<dbReference type="WBParaSite" id="HPBE_0002203201-mRNA-1">
    <property type="protein sequence ID" value="HPBE_0002203201-mRNA-1"/>
    <property type="gene ID" value="HPBE_0002203201"/>
</dbReference>
<dbReference type="PANTHER" id="PTHR23406:SF90">
    <property type="entry name" value="MALIC ENZYME-RELATED"/>
    <property type="match status" value="1"/>
</dbReference>
<dbReference type="InterPro" id="IPR036291">
    <property type="entry name" value="NAD(P)-bd_dom_sf"/>
</dbReference>
<comment type="similarity">
    <text evidence="3 6">Belongs to the malic enzymes family.</text>
</comment>
<dbReference type="EMBL" id="UZAH01033586">
    <property type="protein sequence ID" value="VDP29879.1"/>
    <property type="molecule type" value="Genomic_DNA"/>
</dbReference>
<dbReference type="InterPro" id="IPR012302">
    <property type="entry name" value="Malic_NAD-bd"/>
</dbReference>
<dbReference type="Gene3D" id="6.20.310.10">
    <property type="match status" value="1"/>
</dbReference>
<proteinExistence type="inferred from homology"/>
<dbReference type="Proteomes" id="UP000050761">
    <property type="component" value="Unassembled WGS sequence"/>
</dbReference>
<feature type="domain" description="Malic enzyme NAD-binding" evidence="8">
    <location>
        <begin position="307"/>
        <end position="560"/>
    </location>
</feature>
<dbReference type="GO" id="GO:0005739">
    <property type="term" value="C:mitochondrion"/>
    <property type="evidence" value="ECO:0007669"/>
    <property type="project" value="TreeGrafter"/>
</dbReference>
<evidence type="ECO:0000259" key="8">
    <source>
        <dbReference type="SMART" id="SM00919"/>
    </source>
</evidence>